<dbReference type="Proteomes" id="UP000247702">
    <property type="component" value="Unassembled WGS sequence"/>
</dbReference>
<dbReference type="EMBL" id="BEXD01004132">
    <property type="protein sequence ID" value="GBC07277.1"/>
    <property type="molecule type" value="Genomic_DNA"/>
</dbReference>
<proteinExistence type="predicted"/>
<reference evidence="2" key="2">
    <citation type="submission" date="2019-10" db="EMBL/GenBank/DDBJ databases">
        <title>Conservation and host-specific expression of non-tandemly repeated heterogenous ribosome RNA gene in arbuscular mycorrhizal fungi.</title>
        <authorList>
            <person name="Maeda T."/>
            <person name="Kobayashi Y."/>
            <person name="Nakagawa T."/>
            <person name="Ezawa T."/>
            <person name="Yamaguchi K."/>
            <person name="Bino T."/>
            <person name="Nishimoto Y."/>
            <person name="Shigenobu S."/>
            <person name="Kawaguchi M."/>
        </authorList>
    </citation>
    <scope>NUCLEOTIDE SEQUENCE</scope>
    <source>
        <strain evidence="2">HR1</strain>
    </source>
</reference>
<dbReference type="OrthoDB" id="2406927at2759"/>
<sequence length="90" mass="10461">MEPDKLSECNVRPLLNPNKFNLLNNIKNRFLDKFEKKIPFSCVIERLVDNKEVIVAFIDQPEGMSIHLPAKFEGIPILISYKALVLHHYL</sequence>
<evidence type="ECO:0000313" key="1">
    <source>
        <dbReference type="EMBL" id="GBC07277.1"/>
    </source>
</evidence>
<dbReference type="Proteomes" id="UP000615446">
    <property type="component" value="Unassembled WGS sequence"/>
</dbReference>
<evidence type="ECO:0000313" key="2">
    <source>
        <dbReference type="EMBL" id="GET01778.1"/>
    </source>
</evidence>
<organism evidence="1 3">
    <name type="scientific">Rhizophagus clarus</name>
    <dbReference type="NCBI Taxonomy" id="94130"/>
    <lineage>
        <taxon>Eukaryota</taxon>
        <taxon>Fungi</taxon>
        <taxon>Fungi incertae sedis</taxon>
        <taxon>Mucoromycota</taxon>
        <taxon>Glomeromycotina</taxon>
        <taxon>Glomeromycetes</taxon>
        <taxon>Glomerales</taxon>
        <taxon>Glomeraceae</taxon>
        <taxon>Rhizophagus</taxon>
    </lineage>
</organism>
<name>A0A2Z6SKU0_9GLOM</name>
<protein>
    <submittedName>
        <fullName evidence="1">Uncharacterized protein</fullName>
    </submittedName>
</protein>
<dbReference type="EMBL" id="BLAL01000302">
    <property type="protein sequence ID" value="GET01778.1"/>
    <property type="molecule type" value="Genomic_DNA"/>
</dbReference>
<keyword evidence="3" id="KW-1185">Reference proteome</keyword>
<reference evidence="1 3" key="1">
    <citation type="submission" date="2017-11" db="EMBL/GenBank/DDBJ databases">
        <title>The genome of Rhizophagus clarus HR1 reveals common genetic basis of auxotrophy among arbuscular mycorrhizal fungi.</title>
        <authorList>
            <person name="Kobayashi Y."/>
        </authorList>
    </citation>
    <scope>NUCLEOTIDE SEQUENCE [LARGE SCALE GENOMIC DNA]</scope>
    <source>
        <strain evidence="1 3">HR1</strain>
    </source>
</reference>
<dbReference type="AlphaFoldDB" id="A0A2Z6SKU0"/>
<comment type="caution">
    <text evidence="1">The sequence shown here is derived from an EMBL/GenBank/DDBJ whole genome shotgun (WGS) entry which is preliminary data.</text>
</comment>
<evidence type="ECO:0000313" key="3">
    <source>
        <dbReference type="Proteomes" id="UP000247702"/>
    </source>
</evidence>
<gene>
    <name evidence="2" type="ORF">RCL2_002817700</name>
    <name evidence="1" type="ORF">RclHR1_07350010</name>
</gene>
<accession>A0A2Z6SKU0</accession>